<reference evidence="6 7" key="1">
    <citation type="submission" date="2016-05" db="EMBL/GenBank/DDBJ databases">
        <title>A degradative enzymes factory behind the ericoid mycorrhizal symbiosis.</title>
        <authorList>
            <consortium name="DOE Joint Genome Institute"/>
            <person name="Martino E."/>
            <person name="Morin E."/>
            <person name="Grelet G."/>
            <person name="Kuo A."/>
            <person name="Kohler A."/>
            <person name="Daghino S."/>
            <person name="Barry K."/>
            <person name="Choi C."/>
            <person name="Cichocki N."/>
            <person name="Clum A."/>
            <person name="Copeland A."/>
            <person name="Hainaut M."/>
            <person name="Haridas S."/>
            <person name="Labutti K."/>
            <person name="Lindquist E."/>
            <person name="Lipzen A."/>
            <person name="Khouja H.-R."/>
            <person name="Murat C."/>
            <person name="Ohm R."/>
            <person name="Olson A."/>
            <person name="Spatafora J."/>
            <person name="Veneault-Fourrey C."/>
            <person name="Henrissat B."/>
            <person name="Grigoriev I."/>
            <person name="Martin F."/>
            <person name="Perotto S."/>
        </authorList>
    </citation>
    <scope>NUCLEOTIDE SEQUENCE [LARGE SCALE GENOMIC DNA]</scope>
    <source>
        <strain evidence="6 7">UAMH 7357</strain>
    </source>
</reference>
<keyword evidence="2" id="KW-0863">Zinc-finger</keyword>
<evidence type="ECO:0000313" key="7">
    <source>
        <dbReference type="Proteomes" id="UP000235672"/>
    </source>
</evidence>
<accession>A0A2J6PVY7</accession>
<sequence>MIHDRSGLFHFSCGHMIKLSVPALIRFRFALKRYLHVPSIFGSDINKQSKPKSREHSSPSFLLPPSNRLPPTRAMATQQAWMDEERRRHLEEFTSKPQAMIAICNEIGVVIGEQVHKDIIRAIVQITGYGKQHVKAAGLIKPREFLPDGTLCTTFASDFQALVDHFLVELRAGVLFFPKLLPDYDGWKDSFWEDRPQWKDGGIPRAEIRGNMLLMFEDIKNHGVSIDLTGAEVYQSFTTKDCDDCGSGIDTPGDDIVYCDTCHVGHHQSCYNIYPRPVRTTRFPISVTYC</sequence>
<protein>
    <recommendedName>
        <fullName evidence="5">PHD-type domain-containing protein</fullName>
    </recommendedName>
</protein>
<organism evidence="6 7">
    <name type="scientific">Hyaloscypha hepaticicola</name>
    <dbReference type="NCBI Taxonomy" id="2082293"/>
    <lineage>
        <taxon>Eukaryota</taxon>
        <taxon>Fungi</taxon>
        <taxon>Dikarya</taxon>
        <taxon>Ascomycota</taxon>
        <taxon>Pezizomycotina</taxon>
        <taxon>Leotiomycetes</taxon>
        <taxon>Helotiales</taxon>
        <taxon>Hyaloscyphaceae</taxon>
        <taxon>Hyaloscypha</taxon>
    </lineage>
</organism>
<dbReference type="InterPro" id="IPR019787">
    <property type="entry name" value="Znf_PHD-finger"/>
</dbReference>
<evidence type="ECO:0000259" key="5">
    <source>
        <dbReference type="Pfam" id="PF00628"/>
    </source>
</evidence>
<feature type="domain" description="PHD-type" evidence="5">
    <location>
        <begin position="242"/>
        <end position="276"/>
    </location>
</feature>
<evidence type="ECO:0000313" key="6">
    <source>
        <dbReference type="EMBL" id="PMD18185.1"/>
    </source>
</evidence>
<dbReference type="Pfam" id="PF00628">
    <property type="entry name" value="PHD"/>
    <property type="match status" value="1"/>
</dbReference>
<dbReference type="SUPFAM" id="SSF57903">
    <property type="entry name" value="FYVE/PHD zinc finger"/>
    <property type="match status" value="1"/>
</dbReference>
<keyword evidence="1" id="KW-0479">Metal-binding</keyword>
<dbReference type="EMBL" id="KZ613495">
    <property type="protein sequence ID" value="PMD18185.1"/>
    <property type="molecule type" value="Genomic_DNA"/>
</dbReference>
<dbReference type="Gene3D" id="3.30.40.10">
    <property type="entry name" value="Zinc/RING finger domain, C3HC4 (zinc finger)"/>
    <property type="match status" value="1"/>
</dbReference>
<evidence type="ECO:0000256" key="2">
    <source>
        <dbReference type="ARBA" id="ARBA00022771"/>
    </source>
</evidence>
<dbReference type="InterPro" id="IPR013083">
    <property type="entry name" value="Znf_RING/FYVE/PHD"/>
</dbReference>
<feature type="region of interest" description="Disordered" evidence="4">
    <location>
        <begin position="46"/>
        <end position="70"/>
    </location>
</feature>
<dbReference type="InterPro" id="IPR011011">
    <property type="entry name" value="Znf_FYVE_PHD"/>
</dbReference>
<keyword evidence="7" id="KW-1185">Reference proteome</keyword>
<dbReference type="AlphaFoldDB" id="A0A2J6PVY7"/>
<evidence type="ECO:0000256" key="3">
    <source>
        <dbReference type="ARBA" id="ARBA00022833"/>
    </source>
</evidence>
<evidence type="ECO:0000256" key="1">
    <source>
        <dbReference type="ARBA" id="ARBA00022723"/>
    </source>
</evidence>
<dbReference type="GO" id="GO:0008270">
    <property type="term" value="F:zinc ion binding"/>
    <property type="evidence" value="ECO:0007669"/>
    <property type="project" value="UniProtKB-KW"/>
</dbReference>
<dbReference type="STRING" id="1745343.A0A2J6PVY7"/>
<evidence type="ECO:0000256" key="4">
    <source>
        <dbReference type="SAM" id="MobiDB-lite"/>
    </source>
</evidence>
<dbReference type="OrthoDB" id="5846437at2759"/>
<gene>
    <name evidence="6" type="ORF">NA56DRAFT_245922</name>
</gene>
<proteinExistence type="predicted"/>
<dbReference type="Proteomes" id="UP000235672">
    <property type="component" value="Unassembled WGS sequence"/>
</dbReference>
<keyword evidence="3" id="KW-0862">Zinc</keyword>
<name>A0A2J6PVY7_9HELO</name>